<dbReference type="Proteomes" id="UP000566819">
    <property type="component" value="Unassembled WGS sequence"/>
</dbReference>
<gene>
    <name evidence="2" type="ORF">G7Y89_g9007</name>
</gene>
<sequence>MVGLSTAETQVAKLHTANTTLFCSSIGRVWDKVPECVDQRGAAVLPSSCPAPAPAPAPALAPALLKLAACSKVWAAQSQGQGNPGQRADQEDQIREGQGSQRVTDDLGDWQQQGNRGHRPKIQQGSGSGRRSSIFPSPAPTVSCFCGVHLYQRGTYFKMEKTPFAPSTSDTSAPPVPDSQLLPRDVFLRRTGGHWALQPELHSRIFRVLWMAGKSVAAAAAYLVHREHEMENCARLAKRVHLEETCYLESGCARLAVVKDHNTRETTHLTGAISTCISAIRIM</sequence>
<keyword evidence="3" id="KW-1185">Reference proteome</keyword>
<reference evidence="2 3" key="1">
    <citation type="submission" date="2020-03" db="EMBL/GenBank/DDBJ databases">
        <title>Draft Genome Sequence of Cudoniella acicularis.</title>
        <authorList>
            <person name="Buettner E."/>
            <person name="Kellner H."/>
        </authorList>
    </citation>
    <scope>NUCLEOTIDE SEQUENCE [LARGE SCALE GENOMIC DNA]</scope>
    <source>
        <strain evidence="2 3">DSM 108380</strain>
    </source>
</reference>
<evidence type="ECO:0000313" key="3">
    <source>
        <dbReference type="Proteomes" id="UP000566819"/>
    </source>
</evidence>
<proteinExistence type="predicted"/>
<evidence type="ECO:0000313" key="2">
    <source>
        <dbReference type="EMBL" id="KAF4629141.1"/>
    </source>
</evidence>
<dbReference type="EMBL" id="JAAMPI010000715">
    <property type="protein sequence ID" value="KAF4629141.1"/>
    <property type="molecule type" value="Genomic_DNA"/>
</dbReference>
<accession>A0A8H4W0H6</accession>
<name>A0A8H4W0H6_9HELO</name>
<feature type="region of interest" description="Disordered" evidence="1">
    <location>
        <begin position="78"/>
        <end position="134"/>
    </location>
</feature>
<protein>
    <submittedName>
        <fullName evidence="2">Uncharacterized protein</fullName>
    </submittedName>
</protein>
<comment type="caution">
    <text evidence="2">The sequence shown here is derived from an EMBL/GenBank/DDBJ whole genome shotgun (WGS) entry which is preliminary data.</text>
</comment>
<dbReference type="AlphaFoldDB" id="A0A8H4W0H6"/>
<organism evidence="2 3">
    <name type="scientific">Cudoniella acicularis</name>
    <dbReference type="NCBI Taxonomy" id="354080"/>
    <lineage>
        <taxon>Eukaryota</taxon>
        <taxon>Fungi</taxon>
        <taxon>Dikarya</taxon>
        <taxon>Ascomycota</taxon>
        <taxon>Pezizomycotina</taxon>
        <taxon>Leotiomycetes</taxon>
        <taxon>Helotiales</taxon>
        <taxon>Tricladiaceae</taxon>
        <taxon>Cudoniella</taxon>
    </lineage>
</organism>
<evidence type="ECO:0000256" key="1">
    <source>
        <dbReference type="SAM" id="MobiDB-lite"/>
    </source>
</evidence>